<dbReference type="RefSeq" id="WP_007021118.1">
    <property type="nucleotide sequence ID" value="NZ_CH724125.1"/>
</dbReference>
<dbReference type="InterPro" id="IPR001633">
    <property type="entry name" value="EAL_dom"/>
</dbReference>
<dbReference type="InterPro" id="IPR035965">
    <property type="entry name" value="PAS-like_dom_sf"/>
</dbReference>
<dbReference type="InterPro" id="IPR029787">
    <property type="entry name" value="Nucleotide_cyclase"/>
</dbReference>
<reference evidence="5 6" key="1">
    <citation type="submission" date="2006-02" db="EMBL/GenBank/DDBJ databases">
        <authorList>
            <person name="Pinhassi J."/>
            <person name="Pedros-Alio C."/>
            <person name="Ferriera S."/>
            <person name="Johnson J."/>
            <person name="Kravitz S."/>
            <person name="Halpern A."/>
            <person name="Remington K."/>
            <person name="Beeson K."/>
            <person name="Tran B."/>
            <person name="Rogers Y.-H."/>
            <person name="Friedman R."/>
            <person name="Venter J.C."/>
        </authorList>
    </citation>
    <scope>NUCLEOTIDE SEQUENCE [LARGE SCALE GENOMIC DNA]</scope>
    <source>
        <strain evidence="5 6">MED92</strain>
    </source>
</reference>
<dbReference type="NCBIfam" id="TIGR00229">
    <property type="entry name" value="sensory_box"/>
    <property type="match status" value="1"/>
</dbReference>
<feature type="domain" description="PAS" evidence="2">
    <location>
        <begin position="184"/>
        <end position="234"/>
    </location>
</feature>
<organism evidence="5 6">
    <name type="scientific">Neptuniibacter caesariensis</name>
    <dbReference type="NCBI Taxonomy" id="207954"/>
    <lineage>
        <taxon>Bacteria</taxon>
        <taxon>Pseudomonadati</taxon>
        <taxon>Pseudomonadota</taxon>
        <taxon>Gammaproteobacteria</taxon>
        <taxon>Oceanospirillales</taxon>
        <taxon>Oceanospirillaceae</taxon>
        <taxon>Neptuniibacter</taxon>
    </lineage>
</organism>
<dbReference type="Gene3D" id="3.40.50.2300">
    <property type="match status" value="1"/>
</dbReference>
<dbReference type="SMART" id="SM00052">
    <property type="entry name" value="EAL"/>
    <property type="match status" value="1"/>
</dbReference>
<dbReference type="Pfam" id="PF13426">
    <property type="entry name" value="PAS_9"/>
    <property type="match status" value="1"/>
</dbReference>
<dbReference type="PROSITE" id="PS50112">
    <property type="entry name" value="PAS"/>
    <property type="match status" value="1"/>
</dbReference>
<keyword evidence="6" id="KW-1185">Reference proteome</keyword>
<dbReference type="EMBL" id="AAOW01000021">
    <property type="protein sequence ID" value="EAR60219.1"/>
    <property type="molecule type" value="Genomic_DNA"/>
</dbReference>
<comment type="caution">
    <text evidence="5">The sequence shown here is derived from an EMBL/GenBank/DDBJ whole genome shotgun (WGS) entry which is preliminary data.</text>
</comment>
<dbReference type="PANTHER" id="PTHR33121:SF23">
    <property type="entry name" value="CYCLIC DI-GMP PHOSPHODIESTERASE PDEB"/>
    <property type="match status" value="1"/>
</dbReference>
<evidence type="ECO:0000259" key="3">
    <source>
        <dbReference type="PROSITE" id="PS50883"/>
    </source>
</evidence>
<protein>
    <recommendedName>
        <fullName evidence="7">GGDEF domain-containing protein</fullName>
    </recommendedName>
</protein>
<evidence type="ECO:0000259" key="4">
    <source>
        <dbReference type="PROSITE" id="PS50887"/>
    </source>
</evidence>
<dbReference type="InterPro" id="IPR000160">
    <property type="entry name" value="GGDEF_dom"/>
</dbReference>
<dbReference type="Pfam" id="PF00563">
    <property type="entry name" value="EAL"/>
    <property type="match status" value="1"/>
</dbReference>
<dbReference type="GO" id="GO:0071111">
    <property type="term" value="F:cyclic-guanylate-specific phosphodiesterase activity"/>
    <property type="evidence" value="ECO:0007669"/>
    <property type="project" value="InterPro"/>
</dbReference>
<dbReference type="SUPFAM" id="SSF55785">
    <property type="entry name" value="PYP-like sensor domain (PAS domain)"/>
    <property type="match status" value="1"/>
</dbReference>
<dbReference type="InterPro" id="IPR035919">
    <property type="entry name" value="EAL_sf"/>
</dbReference>
<proteinExistence type="predicted"/>
<evidence type="ECO:0000313" key="5">
    <source>
        <dbReference type="EMBL" id="EAR60219.1"/>
    </source>
</evidence>
<dbReference type="PANTHER" id="PTHR33121">
    <property type="entry name" value="CYCLIC DI-GMP PHOSPHODIESTERASE PDEF"/>
    <property type="match status" value="1"/>
</dbReference>
<dbReference type="NCBIfam" id="TIGR00254">
    <property type="entry name" value="GGDEF"/>
    <property type="match status" value="1"/>
</dbReference>
<gene>
    <name evidence="5" type="ORF">MED92_17269</name>
</gene>
<dbReference type="CDD" id="cd01949">
    <property type="entry name" value="GGDEF"/>
    <property type="match status" value="1"/>
</dbReference>
<dbReference type="InterPro" id="IPR050706">
    <property type="entry name" value="Cyclic-di-GMP_PDE-like"/>
</dbReference>
<dbReference type="Gene3D" id="3.30.70.270">
    <property type="match status" value="1"/>
</dbReference>
<dbReference type="SUPFAM" id="SSF141868">
    <property type="entry name" value="EAL domain-like"/>
    <property type="match status" value="1"/>
</dbReference>
<feature type="domain" description="EAL" evidence="3">
    <location>
        <begin position="459"/>
        <end position="711"/>
    </location>
</feature>
<dbReference type="CDD" id="cd01948">
    <property type="entry name" value="EAL"/>
    <property type="match status" value="1"/>
</dbReference>
<dbReference type="SMART" id="SM00091">
    <property type="entry name" value="PAS"/>
    <property type="match status" value="1"/>
</dbReference>
<dbReference type="PROSITE" id="PS50883">
    <property type="entry name" value="EAL"/>
    <property type="match status" value="1"/>
</dbReference>
<dbReference type="Gene3D" id="3.20.20.450">
    <property type="entry name" value="EAL domain"/>
    <property type="match status" value="1"/>
</dbReference>
<dbReference type="InterPro" id="IPR043128">
    <property type="entry name" value="Rev_trsase/Diguanyl_cyclase"/>
</dbReference>
<keyword evidence="1" id="KW-0175">Coiled coil</keyword>
<accession>A0A7U8C4J6</accession>
<feature type="coiled-coil region" evidence="1">
    <location>
        <begin position="147"/>
        <end position="174"/>
    </location>
</feature>
<dbReference type="SMART" id="SM00267">
    <property type="entry name" value="GGDEF"/>
    <property type="match status" value="1"/>
</dbReference>
<evidence type="ECO:0000256" key="1">
    <source>
        <dbReference type="SAM" id="Coils"/>
    </source>
</evidence>
<evidence type="ECO:0008006" key="7">
    <source>
        <dbReference type="Google" id="ProtNLM"/>
    </source>
</evidence>
<dbReference type="CDD" id="cd00130">
    <property type="entry name" value="PAS"/>
    <property type="match status" value="1"/>
</dbReference>
<dbReference type="Pfam" id="PF00990">
    <property type="entry name" value="GGDEF"/>
    <property type="match status" value="1"/>
</dbReference>
<dbReference type="PROSITE" id="PS50887">
    <property type="entry name" value="GGDEF"/>
    <property type="match status" value="1"/>
</dbReference>
<dbReference type="OrthoDB" id="7052318at2"/>
<feature type="domain" description="GGDEF" evidence="4">
    <location>
        <begin position="316"/>
        <end position="452"/>
    </location>
</feature>
<evidence type="ECO:0000313" key="6">
    <source>
        <dbReference type="Proteomes" id="UP000002171"/>
    </source>
</evidence>
<dbReference type="AlphaFoldDB" id="A0A7U8C4J6"/>
<dbReference type="Gene3D" id="3.30.450.20">
    <property type="entry name" value="PAS domain"/>
    <property type="match status" value="1"/>
</dbReference>
<evidence type="ECO:0000259" key="2">
    <source>
        <dbReference type="PROSITE" id="PS50112"/>
    </source>
</evidence>
<sequence length="711" mass="80673">MPEVLEIDGNALLEKYGNGQKRQRLRKNVQLLFLGLTAEETAPLITLLRTSRISPRGKQVNSEQEFLDALSERSWDLILCTIDRDKFTSKHAVSHLKRLDKDIPVIQIIPSSDSQLLLQGLKNHLQAVVPLDEKELVLISIRRELDHLDYRRRLRKAEASLAEETKRSQQLMDSSRNAIGCCHDGKLSYVNESFCELFGIENKDKALGKNLAEFFTYEDRHEFIEQLQLIERQESNDLLVQLTAQRSDRSEFAANLELAPIEIKDALGVRAIFRVDEHNVSHLLSEDLDFVSGLFNKDHLQKQLEQITQKALRGGHDCSLIYIELDQLDQIKAKFGHEGSDQLIRDVSALLQKKVNKAHLLTHPTENAFVIVFKDPNIQTAQSFSENLCKVIAKNRSSAAGVEVQSTCSIGIAVINDNTPPPTELLQRATTAIANLREESPQGDGVLLHIPESLSNECEDDEFECIRNSIENNEFKLLFQPIVNLTAEDQTAHHYEALLRLKNDEQGELSPNEFMSAIGDSETAIKVDRWVIEQGLKHLKRSLNQEHKNVLFINVSAHALGDKKLLTWLSGVLRKNNIPADRLVFQISESDISISPRQAQIFAEKLNKIHCRVCVKHFGSVPNYDNMLTSIHSDFVKLDGSFISDLGKDPEQDEQFMSMAAQLKSLNKVTIAPMVEQTKTMAHLWKAGIDYVQGYYLQPPREKMDYDFFAE</sequence>
<dbReference type="InterPro" id="IPR000014">
    <property type="entry name" value="PAS"/>
</dbReference>
<dbReference type="SUPFAM" id="SSF55073">
    <property type="entry name" value="Nucleotide cyclase"/>
    <property type="match status" value="1"/>
</dbReference>
<dbReference type="Proteomes" id="UP000002171">
    <property type="component" value="Unassembled WGS sequence"/>
</dbReference>
<name>A0A7U8C4J6_NEPCE</name>